<sequence length="86" mass="9588">MSRNYLVCAGCHRPLDIGDRYYPGICCTLGVCCAPTFDALLQEPTSFVERDDDTMPLSREKRQAMLDEHLATGGRMTDSMALEVVE</sequence>
<proteinExistence type="predicted"/>
<organism evidence="1 2">
    <name type="scientific">Kaistia nematophila</name>
    <dbReference type="NCBI Taxonomy" id="2994654"/>
    <lineage>
        <taxon>Bacteria</taxon>
        <taxon>Pseudomonadati</taxon>
        <taxon>Pseudomonadota</taxon>
        <taxon>Alphaproteobacteria</taxon>
        <taxon>Hyphomicrobiales</taxon>
        <taxon>Kaistiaceae</taxon>
        <taxon>Kaistia</taxon>
    </lineage>
</organism>
<dbReference type="Proteomes" id="UP001144805">
    <property type="component" value="Unassembled WGS sequence"/>
</dbReference>
<evidence type="ECO:0000313" key="2">
    <source>
        <dbReference type="Proteomes" id="UP001144805"/>
    </source>
</evidence>
<protein>
    <submittedName>
        <fullName evidence="1">Uncharacterized protein</fullName>
    </submittedName>
</protein>
<comment type="caution">
    <text evidence="1">The sequence shown here is derived from an EMBL/GenBank/DDBJ whole genome shotgun (WGS) entry which is preliminary data.</text>
</comment>
<dbReference type="EMBL" id="JAPKNK010000006">
    <property type="protein sequence ID" value="MCX5570587.1"/>
    <property type="molecule type" value="Genomic_DNA"/>
</dbReference>
<evidence type="ECO:0000313" key="1">
    <source>
        <dbReference type="EMBL" id="MCX5570587.1"/>
    </source>
</evidence>
<gene>
    <name evidence="1" type="ORF">OSH07_15365</name>
</gene>
<dbReference type="RefSeq" id="WP_266339548.1">
    <property type="nucleotide sequence ID" value="NZ_JAPKNK010000006.1"/>
</dbReference>
<reference evidence="1" key="1">
    <citation type="submission" date="2022-11" db="EMBL/GenBank/DDBJ databases">
        <title>Biodiversity and phylogenetic relationships of bacteria.</title>
        <authorList>
            <person name="Machado R.A.R."/>
            <person name="Bhat A."/>
            <person name="Loulou A."/>
            <person name="Kallel S."/>
        </authorList>
    </citation>
    <scope>NUCLEOTIDE SEQUENCE</scope>
    <source>
        <strain evidence="1">K-TC2</strain>
    </source>
</reference>
<accession>A0A9X3IM61</accession>
<dbReference type="AlphaFoldDB" id="A0A9X3IM61"/>
<keyword evidence="2" id="KW-1185">Reference proteome</keyword>
<name>A0A9X3IM61_9HYPH</name>